<dbReference type="EMBL" id="AP024110">
    <property type="protein sequence ID" value="BCM25277.1"/>
    <property type="molecule type" value="Genomic_DNA"/>
</dbReference>
<name>A0A8D5FZY3_9PROT</name>
<dbReference type="SUPFAM" id="SSF53448">
    <property type="entry name" value="Nucleotide-diphospho-sugar transferases"/>
    <property type="match status" value="1"/>
</dbReference>
<gene>
    <name evidence="2" type="primary">wbbL</name>
    <name evidence="2" type="ORF">ZMTM_15360</name>
</gene>
<dbReference type="RefSeq" id="WP_221763383.1">
    <property type="nucleotide sequence ID" value="NZ_AP024110.1"/>
</dbReference>
<organism evidence="2 3">
    <name type="scientific">Methyloradius palustris</name>
    <dbReference type="NCBI Taxonomy" id="2778876"/>
    <lineage>
        <taxon>Bacteria</taxon>
        <taxon>Pseudomonadati</taxon>
        <taxon>Pseudomonadota</taxon>
        <taxon>Betaproteobacteria</taxon>
        <taxon>Nitrosomonadales</taxon>
        <taxon>Methylophilaceae</taxon>
        <taxon>Methyloradius</taxon>
    </lineage>
</organism>
<dbReference type="InterPro" id="IPR029044">
    <property type="entry name" value="Nucleotide-diphossugar_trans"/>
</dbReference>
<dbReference type="InterPro" id="IPR059123">
    <property type="entry name" value="StrF_dom"/>
</dbReference>
<dbReference type="PANTHER" id="PTHR43179:SF7">
    <property type="entry name" value="RHAMNOSYLTRANSFERASE WBBL"/>
    <property type="match status" value="1"/>
</dbReference>
<evidence type="ECO:0000259" key="1">
    <source>
        <dbReference type="Pfam" id="PF13712"/>
    </source>
</evidence>
<dbReference type="Gene3D" id="3.90.550.10">
    <property type="entry name" value="Spore Coat Polysaccharide Biosynthesis Protein SpsA, Chain A"/>
    <property type="match status" value="1"/>
</dbReference>
<sequence>MKDPLFSKANTISISIVSHLQGHLVKLLLQDIKENCKENSIEILLTINLPENLELDLIEYSFPIVITNNSKPKGFAENHNQAFTRAKGEYFCVLNPDIRINENPFEHLLHLLEDKSIGLAAPTVIGESGRLEDSMRKFPTPLKILGKVIGMSQVNDYEVGIEAIFPDWVAGMFMMFRYDMFKKLNGFDQKYFLYYEDVDLCARLRLGGHKVVVSPQSQIIHYARRSSHHKLKYLIWHLSSMLQFFSSAVYWQLKLR</sequence>
<evidence type="ECO:0000313" key="3">
    <source>
        <dbReference type="Proteomes" id="UP000826722"/>
    </source>
</evidence>
<dbReference type="KEGG" id="mpau:ZMTM_15360"/>
<accession>A0A8D5FZY3</accession>
<proteinExistence type="predicted"/>
<dbReference type="Proteomes" id="UP000826722">
    <property type="component" value="Chromosome"/>
</dbReference>
<evidence type="ECO:0000313" key="2">
    <source>
        <dbReference type="EMBL" id="BCM25277.1"/>
    </source>
</evidence>
<dbReference type="Pfam" id="PF13712">
    <property type="entry name" value="Glyco_tranf_2_5"/>
    <property type="match status" value="1"/>
</dbReference>
<protein>
    <submittedName>
        <fullName evidence="2">Rhamnosyltransferase WbbL</fullName>
    </submittedName>
</protein>
<keyword evidence="3" id="KW-1185">Reference proteome</keyword>
<feature type="domain" description="Streptomycin biosynthesis protein StrF" evidence="1">
    <location>
        <begin position="33"/>
        <end position="222"/>
    </location>
</feature>
<reference evidence="2" key="1">
    <citation type="journal article" date="2021" name="Arch. Microbiol.">
        <title>Methyloradius palustris gen. nov., sp. nov., a methanol-oxidizing bacterium isolated from snow.</title>
        <authorList>
            <person name="Miyadera T."/>
            <person name="Kojima H."/>
            <person name="Fukui M."/>
        </authorList>
    </citation>
    <scope>NUCLEOTIDE SEQUENCE</scope>
    <source>
        <strain evidence="2">Zm11</strain>
    </source>
</reference>
<dbReference type="AlphaFoldDB" id="A0A8D5FZY3"/>
<dbReference type="PANTHER" id="PTHR43179">
    <property type="entry name" value="RHAMNOSYLTRANSFERASE WBBL"/>
    <property type="match status" value="1"/>
</dbReference>